<dbReference type="AlphaFoldDB" id="A0A0R3A8I7"/>
<evidence type="ECO:0000313" key="1">
    <source>
        <dbReference type="EMBL" id="KRP68524.1"/>
    </source>
</evidence>
<organism evidence="1 2">
    <name type="scientific">Pseudomonas paralactis</name>
    <dbReference type="NCBI Taxonomy" id="1615673"/>
    <lineage>
        <taxon>Bacteria</taxon>
        <taxon>Pseudomonadati</taxon>
        <taxon>Pseudomonadota</taxon>
        <taxon>Gammaproteobacteria</taxon>
        <taxon>Pseudomonadales</taxon>
        <taxon>Pseudomonadaceae</taxon>
        <taxon>Pseudomonas</taxon>
    </lineage>
</organism>
<sequence length="324" mass="34306">MTRKFAVARKSANAIALFDALKAAVPFNLVEVPTTKYPTAPANLQELRKGITTMTELFTSDERADAKKTSRDDVEHEFVSVLTTMSNRGFAFADLPTLFAFEQDRNQHLDTVTRYTRAANANTEALSAKVSEWFSDITAVLSVAKVVGADVMAEAATAPNKTMAALGIDLHVREKLNASAQAGVPVMAAGRGLMILKAANIDALSLDLGDVELAAAMALHSYFPDAIEGASMQEAGLRFGSVVLGANTDGVVVYREAVQSNASGLLPHTALVAADGKALAALQSKIDVRLGGVDHAFTGTVENGGMTVAERRLRDFGKSAVTTY</sequence>
<proteinExistence type="predicted"/>
<accession>A0A0R3A8I7</accession>
<reference evidence="1 2" key="1">
    <citation type="submission" date="2015-02" db="EMBL/GenBank/DDBJ databases">
        <title>Two Pseudomonas sp. nov., isolated from raw milk.</title>
        <authorList>
            <person name="Wenning M."/>
            <person name="von Neubeck M."/>
            <person name="Huptas C."/>
            <person name="Scherer S."/>
        </authorList>
    </citation>
    <scope>NUCLEOTIDE SEQUENCE [LARGE SCALE GENOMIC DNA]</scope>
    <source>
        <strain evidence="1 2">DSM 29164</strain>
    </source>
</reference>
<evidence type="ECO:0000313" key="2">
    <source>
        <dbReference type="Proteomes" id="UP000050852"/>
    </source>
</evidence>
<protein>
    <submittedName>
        <fullName evidence="1">Uncharacterized protein</fullName>
    </submittedName>
</protein>
<dbReference type="Proteomes" id="UP000050852">
    <property type="component" value="Unassembled WGS sequence"/>
</dbReference>
<comment type="caution">
    <text evidence="1">The sequence shown here is derived from an EMBL/GenBank/DDBJ whole genome shotgun (WGS) entry which is preliminary data.</text>
</comment>
<name>A0A0R3A8I7_9PSED</name>
<dbReference type="OrthoDB" id="6904387at2"/>
<dbReference type="PATRIC" id="fig|1615673.3.peg.798"/>
<dbReference type="RefSeq" id="WP_057704613.1">
    <property type="nucleotide sequence ID" value="NZ_JYLN01000017.1"/>
</dbReference>
<dbReference type="EMBL" id="JYLN01000017">
    <property type="protein sequence ID" value="KRP68524.1"/>
    <property type="molecule type" value="Genomic_DNA"/>
</dbReference>
<gene>
    <name evidence="1" type="ORF">TX23_25910</name>
</gene>